<protein>
    <submittedName>
        <fullName evidence="2">VOC family protein</fullName>
    </submittedName>
</protein>
<sequence>MLHLGSIYLVVADINKSIDFYSKLLDIEVSCRNQNRFAEFHFEGHNISMLNPHFDEENPDKIISIGKYDKEFDFTGVTSAPNKNKFVLNFWIEDLQKEYDRIISLNISTKITNIKYFYSRTPYYYFQLKDPDDNIIEITGGYNGEVVK</sequence>
<evidence type="ECO:0000259" key="1">
    <source>
        <dbReference type="PROSITE" id="PS51819"/>
    </source>
</evidence>
<dbReference type="InterPro" id="IPR029068">
    <property type="entry name" value="Glyas_Bleomycin-R_OHBP_Dase"/>
</dbReference>
<comment type="caution">
    <text evidence="2">The sequence shown here is derived from an EMBL/GenBank/DDBJ whole genome shotgun (WGS) entry which is preliminary data.</text>
</comment>
<dbReference type="Pfam" id="PF00903">
    <property type="entry name" value="Glyoxalase"/>
    <property type="match status" value="1"/>
</dbReference>
<evidence type="ECO:0000313" key="2">
    <source>
        <dbReference type="EMBL" id="MBE6060024.1"/>
    </source>
</evidence>
<evidence type="ECO:0000313" key="3">
    <source>
        <dbReference type="Proteomes" id="UP000768462"/>
    </source>
</evidence>
<proteinExistence type="predicted"/>
<dbReference type="Gene3D" id="3.10.180.10">
    <property type="entry name" value="2,3-Dihydroxybiphenyl 1,2-Dioxygenase, domain 1"/>
    <property type="match status" value="1"/>
</dbReference>
<dbReference type="InterPro" id="IPR004360">
    <property type="entry name" value="Glyas_Fos-R_dOase_dom"/>
</dbReference>
<dbReference type="CDD" id="cd06587">
    <property type="entry name" value="VOC"/>
    <property type="match status" value="1"/>
</dbReference>
<dbReference type="Proteomes" id="UP000768462">
    <property type="component" value="Unassembled WGS sequence"/>
</dbReference>
<name>A0A927WD31_9CLOT</name>
<accession>A0A927WD31</accession>
<dbReference type="PROSITE" id="PS51819">
    <property type="entry name" value="VOC"/>
    <property type="match status" value="1"/>
</dbReference>
<organism evidence="2 3">
    <name type="scientific">Clostridium sulfidigenes</name>
    <dbReference type="NCBI Taxonomy" id="318464"/>
    <lineage>
        <taxon>Bacteria</taxon>
        <taxon>Bacillati</taxon>
        <taxon>Bacillota</taxon>
        <taxon>Clostridia</taxon>
        <taxon>Eubacteriales</taxon>
        <taxon>Clostridiaceae</taxon>
        <taxon>Clostridium</taxon>
    </lineage>
</organism>
<dbReference type="InterPro" id="IPR037523">
    <property type="entry name" value="VOC_core"/>
</dbReference>
<reference evidence="2" key="1">
    <citation type="submission" date="2019-04" db="EMBL/GenBank/DDBJ databases">
        <title>Evolution of Biomass-Degrading Anaerobic Consortia Revealed by Metagenomics.</title>
        <authorList>
            <person name="Peng X."/>
        </authorList>
    </citation>
    <scope>NUCLEOTIDE SEQUENCE</scope>
    <source>
        <strain evidence="2">SIG254</strain>
    </source>
</reference>
<feature type="domain" description="VOC" evidence="1">
    <location>
        <begin position="3"/>
        <end position="141"/>
    </location>
</feature>
<dbReference type="AlphaFoldDB" id="A0A927WD31"/>
<gene>
    <name evidence="2" type="ORF">E7215_07605</name>
</gene>
<dbReference type="SUPFAM" id="SSF54593">
    <property type="entry name" value="Glyoxalase/Bleomycin resistance protein/Dihydroxybiphenyl dioxygenase"/>
    <property type="match status" value="1"/>
</dbReference>
<dbReference type="EMBL" id="SVCM01000084">
    <property type="protein sequence ID" value="MBE6060024.1"/>
    <property type="molecule type" value="Genomic_DNA"/>
</dbReference>